<sequence>METSDFSHDVAVVGMGCRLPGNNNTPEELWQSILEKVDASSEIPSMRWEPYQRNAQNARCIGTVPRRGYFLKNLENFDASFFSISPKEAEQMDPQQRLALEVTWEALENAGIPLSSLSGSDAAVFMGVNSDDYGKLLLEDLPHVEPWMGIGTAYCGVANRISYHLNLMGPSAAVDAACASSLVAIHLGRQAILSGESKVAIVGGVNAIFGPGLTSVLDKAGALSSDGRCHSFDDAANGYGRGEGVAVIILKNIAEAVKDGDHILAALKGTAVAQDGRTNGIMAPNQKAQELVARKALDVARVDASTIDYVEAHATSTPIGDPTEVSALSAVYGKGRSPDNRCYIGSVKPNVGHLEAGAGAVGFIKAVMSVQKGILPPQANLKTLSTRVDWSEGLRVVQEIEDWPSSGNPRRAGVCSYGYGGTVSHGIIEQYIQTDPSIDSKEQWPKHTQVLLLSAPQRRSLETQAATQAEWMSTVGKQNDLRCVAATLGTRRSHHKYRAAFVVGSHDDAAEKLDAFACQTPTEWTTSGGVPEGDDRPVVWVFSGHGAQWTDMAKTLLQYPVFRGAIESVEALVQEEMGFSAIQAMEEGVLNGSDQVQVLTYLMQIGLSEVLHSLGVSCSAVIGHSVGEIAASVAAGCITPIEGTLIVSRRAKLYRRFMGAGAMALVRAPFEQVTIEISTQNANSLVAAINSSPSSCVVSGPKEEIEAFVLNLNNKGVKTFHVDTDIAFHHPMLCELMDPLAEALGGCISPSPSKVAIYSTSACDPRSTMDRGIRYWLDNMINPVQLASAISAAAEDGMRLFLEVSSHRIVSHSIEETLLDIGVGNFTVTNTMLRDTPAERTILYSMAQLHCQGAKIDWSQHMQGPWAPNVPTTTWNHRPICRQVNARSDQPTRMHDVDKHNLLGHRTSVAGDNTIIYETRIDEQTKPFPGSHPVHGCEIIPAAVLMNTFLQGTGAQVLYNFCLRVPVATSEPREVQFVVHSNQSRLCSRLVKGNGAEGDSGWLTHTTSYWAVERDEQPTTRKIAIEAVKSRINNKLENNFSIDYLASVGVSAMGFPWAITEHHGDLDEMVARVDVSPNDGSGEVPWDKDSWAPILDSATSVASTLFFDNPRLRMPAYVKEVKILVEQPPPKTAWLYVKKATASNYAAHVSICSESGTVLLQVDSMRFSEINGTPEDTDSLEGLVHQLAWPPATYSESPLAITHVILISRDGGLANEYAASIDRGKQTVSILTIPEELAKLAESENILHQKDTIVTYIPGRVSSPDSIPSASRDYAFDLVNIMKFISSSALSIRVFVLTQRVVKAETATSLAQAPLHGLARIISSEVPDNWGAVIDVEMPVFPLAIMKYVRNGDIIRISDGIPRVARLRPLPRTKVLPPSGQNSLLPRPSGTYLITGGLGDLGLATADFLVQKGARRIILVSRRALPHRKDWAALIHSVSPFAPAIKKILSMETRGATIQAIAVDISSHNAAMQLSSRIDDLCLPPIQGVVHAAGVLNNEHVLSVTPDAFERVLAPKIAGSLTLNILFPPKTVDFMVLFSSCGQFFGFPGQASYASGNAFLDALASYRRYQGDNTIAIQWTSWREIGMAAGSEFVKAELTTKGITDISQDEAFQAWMHLSKYDVDHAVVLRSRALEKHEPLPSPLLFDIAIQKASAILTPPPSPPLCASGDSLTLPRTPADRFDVLSRQVRECVARVLQMEADDVSSSEPLSNLGMDSVMTVHLRGRLQNRLGVLVPPNLAWSHPTIDHIVKWLMEKTDGKGVRTYEIIDGSKSFSTEPPTSAFHFEDIS</sequence>
<dbReference type="InterPro" id="IPR032821">
    <property type="entry name" value="PKS_assoc"/>
</dbReference>
<dbReference type="PROSITE" id="PS52019">
    <property type="entry name" value="PKS_MFAS_DH"/>
    <property type="match status" value="1"/>
</dbReference>
<dbReference type="InterPro" id="IPR014031">
    <property type="entry name" value="Ketoacyl_synth_C"/>
</dbReference>
<dbReference type="Pfam" id="PF02801">
    <property type="entry name" value="Ketoacyl-synt_C"/>
    <property type="match status" value="1"/>
</dbReference>
<dbReference type="GO" id="GO:0031177">
    <property type="term" value="F:phosphopantetheine binding"/>
    <property type="evidence" value="ECO:0007669"/>
    <property type="project" value="InterPro"/>
</dbReference>
<dbReference type="InterPro" id="IPR036736">
    <property type="entry name" value="ACP-like_sf"/>
</dbReference>
<protein>
    <recommendedName>
        <fullName evidence="5">6-methylsalicylic acid synthase</fullName>
        <ecNumber evidence="5">2.3.1.165</ecNumber>
    </recommendedName>
</protein>
<dbReference type="Gene3D" id="3.40.50.720">
    <property type="entry name" value="NAD(P)-binding Rossmann-like Domain"/>
    <property type="match status" value="1"/>
</dbReference>
<reference evidence="10 11" key="1">
    <citation type="submission" date="2019-04" db="EMBL/GenBank/DDBJ databases">
        <title>Friends and foes A comparative genomics study of 23 Aspergillus species from section Flavi.</title>
        <authorList>
            <consortium name="DOE Joint Genome Institute"/>
            <person name="Kjaerbolling I."/>
            <person name="Vesth T."/>
            <person name="Frisvad J.C."/>
            <person name="Nybo J.L."/>
            <person name="Theobald S."/>
            <person name="Kildgaard S."/>
            <person name="Isbrandt T."/>
            <person name="Kuo A."/>
            <person name="Sato A."/>
            <person name="Lyhne E.K."/>
            <person name="Kogle M.E."/>
            <person name="Wiebenga A."/>
            <person name="Kun R.S."/>
            <person name="Lubbers R.J."/>
            <person name="Makela M.R."/>
            <person name="Barry K."/>
            <person name="Chovatia M."/>
            <person name="Clum A."/>
            <person name="Daum C."/>
            <person name="Haridas S."/>
            <person name="He G."/>
            <person name="LaButti K."/>
            <person name="Lipzen A."/>
            <person name="Mondo S."/>
            <person name="Riley R."/>
            <person name="Salamov A."/>
            <person name="Simmons B.A."/>
            <person name="Magnuson J.K."/>
            <person name="Henrissat B."/>
            <person name="Mortensen U.H."/>
            <person name="Larsen T.O."/>
            <person name="Devries R.P."/>
            <person name="Grigoriev I.V."/>
            <person name="Machida M."/>
            <person name="Baker S.E."/>
            <person name="Andersen M.R."/>
        </authorList>
    </citation>
    <scope>NUCLEOTIDE SEQUENCE [LARGE SCALE GENOMIC DNA]</scope>
    <source>
        <strain evidence="10 11">CBS 117626</strain>
    </source>
</reference>
<evidence type="ECO:0000313" key="11">
    <source>
        <dbReference type="Proteomes" id="UP000326950"/>
    </source>
</evidence>
<dbReference type="InterPro" id="IPR049900">
    <property type="entry name" value="PKS_mFAS_DH"/>
</dbReference>
<gene>
    <name evidence="10" type="ORF">BDV40DRAFT_304484</name>
</gene>
<dbReference type="CDD" id="cd05274">
    <property type="entry name" value="KR_FAS_SDR_x"/>
    <property type="match status" value="1"/>
</dbReference>
<dbReference type="InterPro" id="IPR018201">
    <property type="entry name" value="Ketoacyl_synth_AS"/>
</dbReference>
<dbReference type="SMART" id="SM01294">
    <property type="entry name" value="PKS_PP_betabranch"/>
    <property type="match status" value="1"/>
</dbReference>
<feature type="active site" description="Proton acceptor; for dehydratase activity" evidence="6">
    <location>
        <position position="932"/>
    </location>
</feature>
<dbReference type="Gene3D" id="1.10.1200.10">
    <property type="entry name" value="ACP-like"/>
    <property type="match status" value="1"/>
</dbReference>
<dbReference type="EC" id="2.3.1.165" evidence="5"/>
<evidence type="ECO:0000256" key="5">
    <source>
        <dbReference type="ARBA" id="ARBA00038879"/>
    </source>
</evidence>
<dbReference type="PANTHER" id="PTHR43775">
    <property type="entry name" value="FATTY ACID SYNTHASE"/>
    <property type="match status" value="1"/>
</dbReference>
<proteinExistence type="predicted"/>
<dbReference type="InterPro" id="IPR057326">
    <property type="entry name" value="KR_dom"/>
</dbReference>
<evidence type="ECO:0000256" key="1">
    <source>
        <dbReference type="ARBA" id="ARBA00022450"/>
    </source>
</evidence>
<keyword evidence="2" id="KW-0597">Phosphoprotein</keyword>
<evidence type="ECO:0000259" key="8">
    <source>
        <dbReference type="PROSITE" id="PS52004"/>
    </source>
</evidence>
<dbReference type="SUPFAM" id="SSF52151">
    <property type="entry name" value="FabD/lysophospholipase-like"/>
    <property type="match status" value="1"/>
</dbReference>
<feature type="domain" description="Ketosynthase family 3 (KS3)" evidence="8">
    <location>
        <begin position="7"/>
        <end position="430"/>
    </location>
</feature>
<keyword evidence="1" id="KW-0596">Phosphopantetheine</keyword>
<dbReference type="InterPro" id="IPR014030">
    <property type="entry name" value="Ketoacyl_synth_N"/>
</dbReference>
<dbReference type="SUPFAM" id="SSF51735">
    <property type="entry name" value="NAD(P)-binding Rossmann-fold domains"/>
    <property type="match status" value="2"/>
</dbReference>
<dbReference type="Gene3D" id="3.30.70.3290">
    <property type="match status" value="1"/>
</dbReference>
<organism evidence="10 11">
    <name type="scientific">Aspergillus tamarii</name>
    <dbReference type="NCBI Taxonomy" id="41984"/>
    <lineage>
        <taxon>Eukaryota</taxon>
        <taxon>Fungi</taxon>
        <taxon>Dikarya</taxon>
        <taxon>Ascomycota</taxon>
        <taxon>Pezizomycotina</taxon>
        <taxon>Eurotiomycetes</taxon>
        <taxon>Eurotiomycetidae</taxon>
        <taxon>Eurotiales</taxon>
        <taxon>Aspergillaceae</taxon>
        <taxon>Aspergillus</taxon>
        <taxon>Aspergillus subgen. Circumdati</taxon>
    </lineage>
</organism>
<evidence type="ECO:0000259" key="9">
    <source>
        <dbReference type="PROSITE" id="PS52019"/>
    </source>
</evidence>
<evidence type="ECO:0000256" key="4">
    <source>
        <dbReference type="ARBA" id="ARBA00023268"/>
    </source>
</evidence>
<dbReference type="PROSITE" id="PS50075">
    <property type="entry name" value="CARRIER"/>
    <property type="match status" value="1"/>
</dbReference>
<dbReference type="SMART" id="SM00827">
    <property type="entry name" value="PKS_AT"/>
    <property type="match status" value="1"/>
</dbReference>
<evidence type="ECO:0000313" key="10">
    <source>
        <dbReference type="EMBL" id="KAE8158121.1"/>
    </source>
</evidence>
<dbReference type="Pfam" id="PF21089">
    <property type="entry name" value="PKS_DH_N"/>
    <property type="match status" value="1"/>
</dbReference>
<dbReference type="InterPro" id="IPR036291">
    <property type="entry name" value="NAD(P)-bd_dom_sf"/>
</dbReference>
<dbReference type="Pfam" id="PF00550">
    <property type="entry name" value="PP-binding"/>
    <property type="match status" value="1"/>
</dbReference>
<dbReference type="InterPro" id="IPR009081">
    <property type="entry name" value="PP-bd_ACP"/>
</dbReference>
<dbReference type="Gene3D" id="3.10.129.110">
    <property type="entry name" value="Polyketide synthase dehydratase"/>
    <property type="match status" value="1"/>
</dbReference>
<dbReference type="InterPro" id="IPR020806">
    <property type="entry name" value="PKS_PP-bd"/>
</dbReference>
<feature type="domain" description="Carrier" evidence="7">
    <location>
        <begin position="1683"/>
        <end position="1757"/>
    </location>
</feature>
<dbReference type="PANTHER" id="PTHR43775:SF22">
    <property type="entry name" value="SYNTHASE, PUTATIVE (JCVI)-RELATED"/>
    <property type="match status" value="1"/>
</dbReference>
<dbReference type="InterPro" id="IPR016039">
    <property type="entry name" value="Thiolase-like"/>
</dbReference>
<evidence type="ECO:0000256" key="3">
    <source>
        <dbReference type="ARBA" id="ARBA00022679"/>
    </source>
</evidence>
<dbReference type="Gene3D" id="3.40.47.10">
    <property type="match status" value="1"/>
</dbReference>
<dbReference type="GO" id="GO:0004315">
    <property type="term" value="F:3-oxoacyl-[acyl-carrier-protein] synthase activity"/>
    <property type="evidence" value="ECO:0007669"/>
    <property type="project" value="InterPro"/>
</dbReference>
<dbReference type="Gene3D" id="3.40.366.10">
    <property type="entry name" value="Malonyl-Coenzyme A Acyl Carrier Protein, domain 2"/>
    <property type="match status" value="1"/>
</dbReference>
<dbReference type="Pfam" id="PF08659">
    <property type="entry name" value="KR"/>
    <property type="match status" value="1"/>
</dbReference>
<dbReference type="SUPFAM" id="SSF55048">
    <property type="entry name" value="Probable ACP-binding domain of malonyl-CoA ACP transacylase"/>
    <property type="match status" value="1"/>
</dbReference>
<dbReference type="SMART" id="SM00822">
    <property type="entry name" value="PKS_KR"/>
    <property type="match status" value="1"/>
</dbReference>
<keyword evidence="11" id="KW-1185">Reference proteome</keyword>
<dbReference type="SUPFAM" id="SSF47336">
    <property type="entry name" value="ACP-like"/>
    <property type="match status" value="1"/>
</dbReference>
<evidence type="ECO:0000256" key="2">
    <source>
        <dbReference type="ARBA" id="ARBA00022553"/>
    </source>
</evidence>
<dbReference type="CDD" id="cd00833">
    <property type="entry name" value="PKS"/>
    <property type="match status" value="1"/>
</dbReference>
<dbReference type="SMART" id="SM00825">
    <property type="entry name" value="PKS_KS"/>
    <property type="match status" value="1"/>
</dbReference>
<dbReference type="InterPro" id="IPR001227">
    <property type="entry name" value="Ac_transferase_dom_sf"/>
</dbReference>
<dbReference type="Pfam" id="PF00109">
    <property type="entry name" value="ketoacyl-synt"/>
    <property type="match status" value="1"/>
</dbReference>
<feature type="region of interest" description="N-terminal hotdog fold" evidence="6">
    <location>
        <begin position="900"/>
        <end position="1017"/>
    </location>
</feature>
<dbReference type="InterPro" id="IPR020841">
    <property type="entry name" value="PKS_Beta-ketoAc_synthase_dom"/>
</dbReference>
<dbReference type="GO" id="GO:0004312">
    <property type="term" value="F:fatty acid synthase activity"/>
    <property type="evidence" value="ECO:0007669"/>
    <property type="project" value="TreeGrafter"/>
</dbReference>
<dbReference type="SUPFAM" id="SSF53901">
    <property type="entry name" value="Thiolase-like"/>
    <property type="match status" value="1"/>
</dbReference>
<dbReference type="OrthoDB" id="5334845at2759"/>
<dbReference type="EMBL" id="ML738703">
    <property type="protein sequence ID" value="KAE8158121.1"/>
    <property type="molecule type" value="Genomic_DNA"/>
</dbReference>
<dbReference type="Pfam" id="PF16197">
    <property type="entry name" value="KAsynt_C_assoc"/>
    <property type="match status" value="1"/>
</dbReference>
<feature type="region of interest" description="C-terminal hotdog fold" evidence="6">
    <location>
        <begin position="1033"/>
        <end position="1176"/>
    </location>
</feature>
<feature type="active site" description="Proton donor; for dehydratase activity" evidence="6">
    <location>
        <position position="1096"/>
    </location>
</feature>
<feature type="domain" description="PKS/mFAS DH" evidence="9">
    <location>
        <begin position="900"/>
        <end position="1176"/>
    </location>
</feature>
<dbReference type="InterPro" id="IPR013968">
    <property type="entry name" value="PKS_KR"/>
</dbReference>
<dbReference type="InterPro" id="IPR016036">
    <property type="entry name" value="Malonyl_transacylase_ACP-bd"/>
</dbReference>
<dbReference type="InterPro" id="IPR014043">
    <property type="entry name" value="Acyl_transferase_dom"/>
</dbReference>
<dbReference type="PROSITE" id="PS00606">
    <property type="entry name" value="KS3_1"/>
    <property type="match status" value="1"/>
</dbReference>
<dbReference type="PROSITE" id="PS52004">
    <property type="entry name" value="KS3_2"/>
    <property type="match status" value="1"/>
</dbReference>
<evidence type="ECO:0000259" key="7">
    <source>
        <dbReference type="PROSITE" id="PS50075"/>
    </source>
</evidence>
<accession>A0A5N6UJ62</accession>
<dbReference type="InterPro" id="IPR050091">
    <property type="entry name" value="PKS_NRPS_Biosynth_Enz"/>
</dbReference>
<dbReference type="GO" id="GO:0044550">
    <property type="term" value="P:secondary metabolite biosynthetic process"/>
    <property type="evidence" value="ECO:0007669"/>
    <property type="project" value="TreeGrafter"/>
</dbReference>
<dbReference type="InterPro" id="IPR049552">
    <property type="entry name" value="PKS_DH_N"/>
</dbReference>
<dbReference type="SMART" id="SM00823">
    <property type="entry name" value="PKS_PP"/>
    <property type="match status" value="1"/>
</dbReference>
<dbReference type="GO" id="GO:0006633">
    <property type="term" value="P:fatty acid biosynthetic process"/>
    <property type="evidence" value="ECO:0007669"/>
    <property type="project" value="InterPro"/>
</dbReference>
<dbReference type="InterPro" id="IPR016035">
    <property type="entry name" value="Acyl_Trfase/lysoPLipase"/>
</dbReference>
<dbReference type="Proteomes" id="UP000326950">
    <property type="component" value="Unassembled WGS sequence"/>
</dbReference>
<dbReference type="GO" id="GO:0050641">
    <property type="term" value="F:6-methylsalicylic acid synthase activity"/>
    <property type="evidence" value="ECO:0007669"/>
    <property type="project" value="UniProtKB-EC"/>
</dbReference>
<evidence type="ECO:0000256" key="6">
    <source>
        <dbReference type="PROSITE-ProRule" id="PRU01363"/>
    </source>
</evidence>
<dbReference type="Pfam" id="PF00698">
    <property type="entry name" value="Acyl_transf_1"/>
    <property type="match status" value="1"/>
</dbReference>
<name>A0A5N6UJ62_ASPTM</name>
<dbReference type="InterPro" id="IPR042104">
    <property type="entry name" value="PKS_dehydratase_sf"/>
</dbReference>
<keyword evidence="3" id="KW-0808">Transferase</keyword>
<keyword evidence="4" id="KW-0511">Multifunctional enzyme</keyword>